<evidence type="ECO:0000313" key="2">
    <source>
        <dbReference type="Proteomes" id="UP000467841"/>
    </source>
</evidence>
<dbReference type="PANTHER" id="PTHR37243">
    <property type="entry name" value="NEGATIVE REGULATOR OF SYSTEMIC ACQUIRED RESISTANCE SNI1"/>
    <property type="match status" value="1"/>
</dbReference>
<dbReference type="AlphaFoldDB" id="A0A6D2JRB2"/>
<evidence type="ECO:0008006" key="3">
    <source>
        <dbReference type="Google" id="ProtNLM"/>
    </source>
</evidence>
<dbReference type="GO" id="GO:0000976">
    <property type="term" value="F:transcription cis-regulatory region binding"/>
    <property type="evidence" value="ECO:0007669"/>
    <property type="project" value="TreeGrafter"/>
</dbReference>
<dbReference type="GO" id="GO:0030915">
    <property type="term" value="C:Smc5-Smc6 complex"/>
    <property type="evidence" value="ECO:0007669"/>
    <property type="project" value="InterPro"/>
</dbReference>
<dbReference type="GO" id="GO:0006974">
    <property type="term" value="P:DNA damage response"/>
    <property type="evidence" value="ECO:0007669"/>
    <property type="project" value="InterPro"/>
</dbReference>
<name>A0A6D2JRB2_9BRAS</name>
<dbReference type="InterPro" id="IPR034561">
    <property type="entry name" value="SNI1"/>
</dbReference>
<keyword evidence="2" id="KW-1185">Reference proteome</keyword>
<dbReference type="OrthoDB" id="1885692at2759"/>
<protein>
    <recommendedName>
        <fullName evidence="3">Negative regulator of systemic acquired resistance SNI1</fullName>
    </recommendedName>
</protein>
<reference evidence="1" key="1">
    <citation type="submission" date="2020-01" db="EMBL/GenBank/DDBJ databases">
        <authorList>
            <person name="Mishra B."/>
        </authorList>
    </citation>
    <scope>NUCLEOTIDE SEQUENCE [LARGE SCALE GENOMIC DNA]</scope>
</reference>
<dbReference type="PANTHER" id="PTHR37243:SF2">
    <property type="entry name" value="NEGATIVE REGULATOR OF SYSTEMIC ACQUIRED RESISTANCE SNI1"/>
    <property type="match status" value="1"/>
</dbReference>
<organism evidence="1 2">
    <name type="scientific">Microthlaspi erraticum</name>
    <dbReference type="NCBI Taxonomy" id="1685480"/>
    <lineage>
        <taxon>Eukaryota</taxon>
        <taxon>Viridiplantae</taxon>
        <taxon>Streptophyta</taxon>
        <taxon>Embryophyta</taxon>
        <taxon>Tracheophyta</taxon>
        <taxon>Spermatophyta</taxon>
        <taxon>Magnoliopsida</taxon>
        <taxon>eudicotyledons</taxon>
        <taxon>Gunneridae</taxon>
        <taxon>Pentapetalae</taxon>
        <taxon>rosids</taxon>
        <taxon>malvids</taxon>
        <taxon>Brassicales</taxon>
        <taxon>Brassicaceae</taxon>
        <taxon>Coluteocarpeae</taxon>
        <taxon>Microthlaspi</taxon>
    </lineage>
</organism>
<sequence>MSKETKGSTSRAMNSYSGGLEANTLAMLDSTGAKDNRDANEDRTSSSTRLNQSSFSFPYKFIYSSDGIIGLQFLEAVRAASLVPEIGIPPTNKMYQAIFGVLRFGRTLELITASFQLLTQLHQRFPWVYISNSAQLEIVDEAWSPFNFGSDVDSDEKEISVRSSRFQQLIQDMNKGVNESEESDLKILRNKFLFEYLVHVLKFDFTPRNQVYQETMNWSLLKESSLNLLLASRRVNFKFLMKDCVSTICALFDADEKSISLVDLHKGTLSAMKELLAMIMELDASKKKADMEGITNRGDGVRTPAMEIIVDELTYDGYLLSNFLQVFDDSKWKLEIVIQYLTKYIPKPSVRTRRSSNPQAEDSKTLNGILRTFSSGTNAKNITKKIGSDIVQILVGHAFLARLTLSDSNEDDSITEICKSIISAFTNLKRVDSKIEFLPFGKEVLFTAEMVLKAKA</sequence>
<gene>
    <name evidence="1" type="ORF">MERR_LOCUS29965</name>
</gene>
<evidence type="ECO:0000313" key="1">
    <source>
        <dbReference type="EMBL" id="CAA7042730.1"/>
    </source>
</evidence>
<comment type="caution">
    <text evidence="1">The sequence shown here is derived from an EMBL/GenBank/DDBJ whole genome shotgun (WGS) entry which is preliminary data.</text>
</comment>
<dbReference type="EMBL" id="CACVBM020001274">
    <property type="protein sequence ID" value="CAA7042730.1"/>
    <property type="molecule type" value="Genomic_DNA"/>
</dbReference>
<dbReference type="Proteomes" id="UP000467841">
    <property type="component" value="Unassembled WGS sequence"/>
</dbReference>
<dbReference type="GO" id="GO:0045892">
    <property type="term" value="P:negative regulation of DNA-templated transcription"/>
    <property type="evidence" value="ECO:0007669"/>
    <property type="project" value="InterPro"/>
</dbReference>
<dbReference type="GO" id="GO:0010113">
    <property type="term" value="P:negative regulation of systemic acquired resistance"/>
    <property type="evidence" value="ECO:0007669"/>
    <property type="project" value="TreeGrafter"/>
</dbReference>
<accession>A0A6D2JRB2</accession>
<proteinExistence type="predicted"/>
<dbReference type="GO" id="GO:0005634">
    <property type="term" value="C:nucleus"/>
    <property type="evidence" value="ECO:0007669"/>
    <property type="project" value="InterPro"/>
</dbReference>